<sequence>MTKTINEIQIQASEIFQEIQSISRYTSLIKAIDDNIFELACSYDAIDATHPKMASMKQTIELLVNLNAILLEGFGECSEKLDNLADALTMDLSKGAR</sequence>
<organism evidence="1">
    <name type="scientific">bioreactor metagenome</name>
    <dbReference type="NCBI Taxonomy" id="1076179"/>
    <lineage>
        <taxon>unclassified sequences</taxon>
        <taxon>metagenomes</taxon>
        <taxon>ecological metagenomes</taxon>
    </lineage>
</organism>
<evidence type="ECO:0000313" key="1">
    <source>
        <dbReference type="EMBL" id="MPM24754.1"/>
    </source>
</evidence>
<gene>
    <name evidence="1" type="ORF">SDC9_71239</name>
</gene>
<dbReference type="EMBL" id="VSSQ01004334">
    <property type="protein sequence ID" value="MPM24754.1"/>
    <property type="molecule type" value="Genomic_DNA"/>
</dbReference>
<accession>A0A644YF67</accession>
<dbReference type="AlphaFoldDB" id="A0A644YF67"/>
<protein>
    <submittedName>
        <fullName evidence="1">Uncharacterized protein</fullName>
    </submittedName>
</protein>
<proteinExistence type="predicted"/>
<name>A0A644YF67_9ZZZZ</name>
<reference evidence="1" key="1">
    <citation type="submission" date="2019-08" db="EMBL/GenBank/DDBJ databases">
        <authorList>
            <person name="Kucharzyk K."/>
            <person name="Murdoch R.W."/>
            <person name="Higgins S."/>
            <person name="Loffler F."/>
        </authorList>
    </citation>
    <scope>NUCLEOTIDE SEQUENCE</scope>
</reference>
<comment type="caution">
    <text evidence="1">The sequence shown here is derived from an EMBL/GenBank/DDBJ whole genome shotgun (WGS) entry which is preliminary data.</text>
</comment>